<dbReference type="EMBL" id="JAPWHU010000605">
    <property type="protein sequence ID" value="MCZ4638592.1"/>
    <property type="molecule type" value="Genomic_DNA"/>
</dbReference>
<evidence type="ECO:0000313" key="2">
    <source>
        <dbReference type="EMBL" id="MCZ4638592.1"/>
    </source>
</evidence>
<keyword evidence="3" id="KW-1185">Reference proteome</keyword>
<accession>A0ABT4PBS5</accession>
<feature type="non-terminal residue" evidence="2">
    <location>
        <position position="1"/>
    </location>
</feature>
<evidence type="ECO:0000256" key="1">
    <source>
        <dbReference type="SAM" id="Phobius"/>
    </source>
</evidence>
<keyword evidence="1" id="KW-0812">Transmembrane</keyword>
<dbReference type="Proteomes" id="UP001301132">
    <property type="component" value="Unassembled WGS sequence"/>
</dbReference>
<gene>
    <name evidence="2" type="ORF">O3S69_31600</name>
</gene>
<protein>
    <submittedName>
        <fullName evidence="2">MFS transporter</fullName>
    </submittedName>
</protein>
<evidence type="ECO:0000313" key="3">
    <source>
        <dbReference type="Proteomes" id="UP001301132"/>
    </source>
</evidence>
<keyword evidence="1" id="KW-1133">Transmembrane helix</keyword>
<proteinExistence type="predicted"/>
<sequence>AGDAFVHGLHVTLVVSAGLLLLGAVMALRLPRAMQCEEVSVPAPRGAVDSPSRVSV</sequence>
<comment type="caution">
    <text evidence="2">The sequence shown here is derived from an EMBL/GenBank/DDBJ whole genome shotgun (WGS) entry which is preliminary data.</text>
</comment>
<name>A0ABT4PBS5_9ACTN</name>
<organism evidence="2 3">
    <name type="scientific">Streptomyces rubrogriseus</name>
    <dbReference type="NCBI Taxonomy" id="194673"/>
    <lineage>
        <taxon>Bacteria</taxon>
        <taxon>Bacillati</taxon>
        <taxon>Actinomycetota</taxon>
        <taxon>Actinomycetes</taxon>
        <taxon>Kitasatosporales</taxon>
        <taxon>Streptomycetaceae</taxon>
        <taxon>Streptomyces</taxon>
        <taxon>Streptomyces violaceoruber group</taxon>
    </lineage>
</organism>
<feature type="transmembrane region" description="Helical" evidence="1">
    <location>
        <begin position="6"/>
        <end position="28"/>
    </location>
</feature>
<keyword evidence="1" id="KW-0472">Membrane</keyword>
<reference evidence="2 3" key="1">
    <citation type="submission" date="2022-12" db="EMBL/GenBank/DDBJ databases">
        <authorList>
            <person name="Abashina T."/>
            <person name="Solyanikova I."/>
            <person name="Delegan Y."/>
        </authorList>
    </citation>
    <scope>NUCLEOTIDE SEQUENCE [LARGE SCALE GENOMIC DNA]</scope>
    <source>
        <strain evidence="2 3">IPS92ro</strain>
    </source>
</reference>